<gene>
    <name evidence="2" type="primary">ORF55634</name>
</gene>
<feature type="non-terminal residue" evidence="2">
    <location>
        <position position="1"/>
    </location>
</feature>
<name>A0A0B6ZAI9_9EUPU</name>
<organism evidence="2">
    <name type="scientific">Arion vulgaris</name>
    <dbReference type="NCBI Taxonomy" id="1028688"/>
    <lineage>
        <taxon>Eukaryota</taxon>
        <taxon>Metazoa</taxon>
        <taxon>Spiralia</taxon>
        <taxon>Lophotrochozoa</taxon>
        <taxon>Mollusca</taxon>
        <taxon>Gastropoda</taxon>
        <taxon>Heterobranchia</taxon>
        <taxon>Euthyneura</taxon>
        <taxon>Panpulmonata</taxon>
        <taxon>Eupulmonata</taxon>
        <taxon>Stylommatophora</taxon>
        <taxon>Helicina</taxon>
        <taxon>Arionoidea</taxon>
        <taxon>Arionidae</taxon>
        <taxon>Arion</taxon>
    </lineage>
</organism>
<feature type="region of interest" description="Disordered" evidence="1">
    <location>
        <begin position="23"/>
        <end position="89"/>
    </location>
</feature>
<feature type="non-terminal residue" evidence="2">
    <location>
        <position position="89"/>
    </location>
</feature>
<dbReference type="EMBL" id="HACG01018754">
    <property type="protein sequence ID" value="CEK65619.1"/>
    <property type="molecule type" value="Transcribed_RNA"/>
</dbReference>
<evidence type="ECO:0000256" key="1">
    <source>
        <dbReference type="SAM" id="MobiDB-lite"/>
    </source>
</evidence>
<evidence type="ECO:0000313" key="2">
    <source>
        <dbReference type="EMBL" id="CEK65619.1"/>
    </source>
</evidence>
<sequence length="89" mass="9473">AVSYQHQTFGSWNQQCASGGCDHSFNVPAVINDLNQPPNYLKSQTDNSSPSHVVGGSDGPVTGKVDPRKKTSHRRQSSTGDRAGHTPSP</sequence>
<feature type="compositionally biased region" description="Polar residues" evidence="1">
    <location>
        <begin position="33"/>
        <end position="51"/>
    </location>
</feature>
<proteinExistence type="predicted"/>
<protein>
    <submittedName>
        <fullName evidence="2">Uncharacterized protein</fullName>
    </submittedName>
</protein>
<accession>A0A0B6ZAI9</accession>
<dbReference type="AlphaFoldDB" id="A0A0B6ZAI9"/>
<reference evidence="2" key="1">
    <citation type="submission" date="2014-12" db="EMBL/GenBank/DDBJ databases">
        <title>Insight into the proteome of Arion vulgaris.</title>
        <authorList>
            <person name="Aradska J."/>
            <person name="Bulat T."/>
            <person name="Smidak R."/>
            <person name="Sarate P."/>
            <person name="Gangsoo J."/>
            <person name="Sialana F."/>
            <person name="Bilban M."/>
            <person name="Lubec G."/>
        </authorList>
    </citation>
    <scope>NUCLEOTIDE SEQUENCE</scope>
    <source>
        <tissue evidence="2">Skin</tissue>
    </source>
</reference>